<dbReference type="InterPro" id="IPR012495">
    <property type="entry name" value="TadE-like_dom"/>
</dbReference>
<evidence type="ECO:0000259" key="2">
    <source>
        <dbReference type="Pfam" id="PF07811"/>
    </source>
</evidence>
<dbReference type="AlphaFoldDB" id="A0A6G7YRR2"/>
<evidence type="ECO:0000313" key="3">
    <source>
        <dbReference type="EMBL" id="QIK79424.1"/>
    </source>
</evidence>
<evidence type="ECO:0000313" key="4">
    <source>
        <dbReference type="Proteomes" id="UP000503222"/>
    </source>
</evidence>
<dbReference type="Pfam" id="PF07811">
    <property type="entry name" value="TadE"/>
    <property type="match status" value="1"/>
</dbReference>
<keyword evidence="1" id="KW-0472">Membrane</keyword>
<keyword evidence="1" id="KW-0812">Transmembrane</keyword>
<dbReference type="Proteomes" id="UP000503222">
    <property type="component" value="Chromosome"/>
</dbReference>
<evidence type="ECO:0000256" key="1">
    <source>
        <dbReference type="SAM" id="Phobius"/>
    </source>
</evidence>
<organism evidence="3 4">
    <name type="scientific">Sphingomonas piscis</name>
    <dbReference type="NCBI Taxonomy" id="2714943"/>
    <lineage>
        <taxon>Bacteria</taxon>
        <taxon>Pseudomonadati</taxon>
        <taxon>Pseudomonadota</taxon>
        <taxon>Alphaproteobacteria</taxon>
        <taxon>Sphingomonadales</taxon>
        <taxon>Sphingomonadaceae</taxon>
        <taxon>Sphingomonas</taxon>
    </lineage>
</organism>
<proteinExistence type="predicted"/>
<dbReference type="EMBL" id="CP049869">
    <property type="protein sequence ID" value="QIK79424.1"/>
    <property type="molecule type" value="Genomic_DNA"/>
</dbReference>
<accession>A0A6G7YRR2</accession>
<sequence length="141" mass="14946">MTRLGHIIRDQRGAAAIEMALALPTLITMIWMFVQLAQVFRATAGIQQALGEGARYATLCLNPSVTGCTTPSTTNIEAKILASVYGIGPGSFVVSPLTKATSGTGAYYDLKVTYTQATNLLILPGPTITVTRSKRVWVAGD</sequence>
<reference evidence="3 4" key="1">
    <citation type="submission" date="2020-03" db="EMBL/GenBank/DDBJ databases">
        <title>Sphingomonas sp. nov., isolated from fish.</title>
        <authorList>
            <person name="Hyun D.-W."/>
            <person name="Bae J.-W."/>
        </authorList>
    </citation>
    <scope>NUCLEOTIDE SEQUENCE [LARGE SCALE GENOMIC DNA]</scope>
    <source>
        <strain evidence="3 4">HDW15B</strain>
    </source>
</reference>
<protein>
    <submittedName>
        <fullName evidence="3">Pilus assembly protein</fullName>
    </submittedName>
</protein>
<dbReference type="KEGG" id="spii:G7077_11435"/>
<gene>
    <name evidence="3" type="ORF">G7077_11435</name>
</gene>
<keyword evidence="4" id="KW-1185">Reference proteome</keyword>
<name>A0A6G7YRR2_9SPHN</name>
<feature type="transmembrane region" description="Helical" evidence="1">
    <location>
        <begin position="12"/>
        <end position="34"/>
    </location>
</feature>
<keyword evidence="1" id="KW-1133">Transmembrane helix</keyword>
<feature type="domain" description="TadE-like" evidence="2">
    <location>
        <begin position="13"/>
        <end position="55"/>
    </location>
</feature>